<evidence type="ECO:0000256" key="4">
    <source>
        <dbReference type="ARBA" id="ARBA00022884"/>
    </source>
</evidence>
<keyword evidence="10" id="KW-1185">Reference proteome</keyword>
<dbReference type="InterPro" id="IPR027417">
    <property type="entry name" value="P-loop_NTPase"/>
</dbReference>
<dbReference type="GO" id="GO:0003724">
    <property type="term" value="F:RNA helicase activity"/>
    <property type="evidence" value="ECO:0007669"/>
    <property type="project" value="UniProtKB-EC"/>
</dbReference>
<keyword evidence="5" id="KW-0347">Helicase</keyword>
<dbReference type="Gene3D" id="3.40.50.300">
    <property type="entry name" value="P-loop containing nucleotide triphosphate hydrolases"/>
    <property type="match status" value="2"/>
</dbReference>
<evidence type="ECO:0000256" key="5">
    <source>
        <dbReference type="RuleBase" id="RU365068"/>
    </source>
</evidence>
<comment type="function">
    <text evidence="5">RNA helicase.</text>
</comment>
<dbReference type="PANTHER" id="PTHR24031">
    <property type="entry name" value="RNA HELICASE"/>
    <property type="match status" value="1"/>
</dbReference>
<evidence type="ECO:0000256" key="6">
    <source>
        <dbReference type="SAM" id="SignalP"/>
    </source>
</evidence>
<sequence>MIVTTRLLWLSHCSRVLGATRKSAQGPAFSVIRARLLTTDSSNFESLGLSKATAQRLTTAFNISEPTAMQRQLIPAIVSGKDVLLKDITGTGKSFAIATALVDIREPALYVVPNRELALQISGWVEKLTPDSPAQLVIAGEEHHTDHSNSPLTIGTASTMWSLVQNGQWENKRWKAVVVDEADQAFRLPGRYAHWKKRWNRKAHPKPAELVLETIMTAQASKPQVIMSSATMNRPLRHWLMEKQWIKDAVYINGLSPASAGVQHHCLIVSSDQVRNIQTQIDDEVVVGDVATDQDIDESMMECLETLCSIEPVKQGIIFVPNDGSFSQVMSKLHECDIDAIPLYESIAHGTQAQFYVATAMTGRGIDLPNISHVFIVGLSKTIDDYMHMAGRLGRLGQATDTAKVITIARDSKYVEAKVNSMFKLMNTSISMYAHVQ</sequence>
<dbReference type="InterPro" id="IPR001650">
    <property type="entry name" value="Helicase_C-like"/>
</dbReference>
<dbReference type="Pfam" id="PF00270">
    <property type="entry name" value="DEAD"/>
    <property type="match status" value="1"/>
</dbReference>
<evidence type="ECO:0000256" key="3">
    <source>
        <dbReference type="ARBA" id="ARBA00022840"/>
    </source>
</evidence>
<feature type="domain" description="Helicase ATP-binding" evidence="7">
    <location>
        <begin position="74"/>
        <end position="250"/>
    </location>
</feature>
<dbReference type="EC" id="3.6.4.13" evidence="5"/>
<dbReference type="OrthoDB" id="10256233at2759"/>
<dbReference type="InterPro" id="IPR011545">
    <property type="entry name" value="DEAD/DEAH_box_helicase_dom"/>
</dbReference>
<evidence type="ECO:0000259" key="7">
    <source>
        <dbReference type="PROSITE" id="PS51192"/>
    </source>
</evidence>
<evidence type="ECO:0000313" key="10">
    <source>
        <dbReference type="Proteomes" id="UP000654370"/>
    </source>
</evidence>
<accession>A0A8H7PCW8</accession>
<dbReference type="GO" id="GO:0005524">
    <property type="term" value="F:ATP binding"/>
    <property type="evidence" value="ECO:0007669"/>
    <property type="project" value="UniProtKB-UniRule"/>
</dbReference>
<dbReference type="GO" id="GO:0016787">
    <property type="term" value="F:hydrolase activity"/>
    <property type="evidence" value="ECO:0007669"/>
    <property type="project" value="UniProtKB-KW"/>
</dbReference>
<organism evidence="9 10">
    <name type="scientific">Mortierella isabellina</name>
    <name type="common">Filamentous fungus</name>
    <name type="synonym">Umbelopsis isabellina</name>
    <dbReference type="NCBI Taxonomy" id="91625"/>
    <lineage>
        <taxon>Eukaryota</taxon>
        <taxon>Fungi</taxon>
        <taxon>Fungi incertae sedis</taxon>
        <taxon>Mucoromycota</taxon>
        <taxon>Mucoromycotina</taxon>
        <taxon>Umbelopsidomycetes</taxon>
        <taxon>Umbelopsidales</taxon>
        <taxon>Umbelopsidaceae</taxon>
        <taxon>Umbelopsis</taxon>
    </lineage>
</organism>
<dbReference type="Proteomes" id="UP000654370">
    <property type="component" value="Unassembled WGS sequence"/>
</dbReference>
<feature type="domain" description="Helicase C-terminal" evidence="8">
    <location>
        <begin position="273"/>
        <end position="437"/>
    </location>
</feature>
<comment type="catalytic activity">
    <reaction evidence="5">
        <text>ATP + H2O = ADP + phosphate + H(+)</text>
        <dbReference type="Rhea" id="RHEA:13065"/>
        <dbReference type="ChEBI" id="CHEBI:15377"/>
        <dbReference type="ChEBI" id="CHEBI:15378"/>
        <dbReference type="ChEBI" id="CHEBI:30616"/>
        <dbReference type="ChEBI" id="CHEBI:43474"/>
        <dbReference type="ChEBI" id="CHEBI:456216"/>
        <dbReference type="EC" id="3.6.4.13"/>
    </reaction>
</comment>
<dbReference type="PROSITE" id="PS51192">
    <property type="entry name" value="HELICASE_ATP_BIND_1"/>
    <property type="match status" value="1"/>
</dbReference>
<dbReference type="PROSITE" id="PS51194">
    <property type="entry name" value="HELICASE_CTER"/>
    <property type="match status" value="1"/>
</dbReference>
<reference evidence="9" key="1">
    <citation type="submission" date="2020-12" db="EMBL/GenBank/DDBJ databases">
        <title>Metabolic potential, ecology and presence of endohyphal bacteria is reflected in genomic diversity of Mucoromycotina.</title>
        <authorList>
            <person name="Muszewska A."/>
            <person name="Okrasinska A."/>
            <person name="Steczkiewicz K."/>
            <person name="Drgas O."/>
            <person name="Orlowska M."/>
            <person name="Perlinska-Lenart U."/>
            <person name="Aleksandrzak-Piekarczyk T."/>
            <person name="Szatraj K."/>
            <person name="Zielenkiewicz U."/>
            <person name="Pilsyk S."/>
            <person name="Malc E."/>
            <person name="Mieczkowski P."/>
            <person name="Kruszewska J.S."/>
            <person name="Biernat P."/>
            <person name="Pawlowska J."/>
        </authorList>
    </citation>
    <scope>NUCLEOTIDE SEQUENCE</scope>
    <source>
        <strain evidence="9">WA0000067209</strain>
    </source>
</reference>
<comment type="caution">
    <text evidence="9">The sequence shown here is derived from an EMBL/GenBank/DDBJ whole genome shotgun (WGS) entry which is preliminary data.</text>
</comment>
<comment type="similarity">
    <text evidence="5">Belongs to the DEAD box helicase family.</text>
</comment>
<protein>
    <recommendedName>
        <fullName evidence="5">ATP-dependent RNA helicase</fullName>
        <ecNumber evidence="5">3.6.4.13</ecNumber>
    </recommendedName>
</protein>
<keyword evidence="1 5" id="KW-0547">Nucleotide-binding</keyword>
<evidence type="ECO:0000256" key="2">
    <source>
        <dbReference type="ARBA" id="ARBA00022801"/>
    </source>
</evidence>
<dbReference type="EMBL" id="JAEPQZ010000020">
    <property type="protein sequence ID" value="KAG2171598.1"/>
    <property type="molecule type" value="Genomic_DNA"/>
</dbReference>
<dbReference type="GO" id="GO:0003723">
    <property type="term" value="F:RNA binding"/>
    <property type="evidence" value="ECO:0007669"/>
    <property type="project" value="UniProtKB-UniRule"/>
</dbReference>
<comment type="domain">
    <text evidence="5">The Q motif is unique to and characteristic of the DEAD box family of RNA helicases and controls ATP binding and hydrolysis.</text>
</comment>
<feature type="chain" id="PRO_5034456055" description="ATP-dependent RNA helicase" evidence="6">
    <location>
        <begin position="19"/>
        <end position="437"/>
    </location>
</feature>
<keyword evidence="2 5" id="KW-0378">Hydrolase</keyword>
<gene>
    <name evidence="9" type="ORF">INT43_008324</name>
</gene>
<name>A0A8H7PCW8_MORIS</name>
<dbReference type="InterPro" id="IPR014001">
    <property type="entry name" value="Helicase_ATP-bd"/>
</dbReference>
<dbReference type="AlphaFoldDB" id="A0A8H7PCW8"/>
<keyword evidence="4 5" id="KW-0694">RNA-binding</keyword>
<evidence type="ECO:0000259" key="8">
    <source>
        <dbReference type="PROSITE" id="PS51194"/>
    </source>
</evidence>
<proteinExistence type="inferred from homology"/>
<keyword evidence="3 5" id="KW-0067">ATP-binding</keyword>
<dbReference type="SMART" id="SM00490">
    <property type="entry name" value="HELICc"/>
    <property type="match status" value="1"/>
</dbReference>
<dbReference type="Pfam" id="PF00271">
    <property type="entry name" value="Helicase_C"/>
    <property type="match status" value="1"/>
</dbReference>
<keyword evidence="6" id="KW-0732">Signal</keyword>
<dbReference type="SMART" id="SM00487">
    <property type="entry name" value="DEXDc"/>
    <property type="match status" value="1"/>
</dbReference>
<evidence type="ECO:0000256" key="1">
    <source>
        <dbReference type="ARBA" id="ARBA00022741"/>
    </source>
</evidence>
<evidence type="ECO:0000313" key="9">
    <source>
        <dbReference type="EMBL" id="KAG2171598.1"/>
    </source>
</evidence>
<feature type="signal peptide" evidence="6">
    <location>
        <begin position="1"/>
        <end position="18"/>
    </location>
</feature>
<dbReference type="SUPFAM" id="SSF52540">
    <property type="entry name" value="P-loop containing nucleoside triphosphate hydrolases"/>
    <property type="match status" value="1"/>
</dbReference>